<dbReference type="Proteomes" id="UP000007110">
    <property type="component" value="Unassembled WGS sequence"/>
</dbReference>
<dbReference type="RefSeq" id="XP_011677654.1">
    <property type="nucleotide sequence ID" value="XM_011679352.2"/>
</dbReference>
<dbReference type="Pfam" id="PF10155">
    <property type="entry name" value="CNOT11"/>
    <property type="match status" value="1"/>
</dbReference>
<dbReference type="GeneID" id="592272"/>
<dbReference type="FunCoup" id="A0A7M7HL85">
    <property type="interactions" value="745"/>
</dbReference>
<dbReference type="OMA" id="PDHSVQW"/>
<evidence type="ECO:0000256" key="1">
    <source>
        <dbReference type="ARBA" id="ARBA00004123"/>
    </source>
</evidence>
<evidence type="ECO:0000256" key="4">
    <source>
        <dbReference type="ARBA" id="ARBA00014872"/>
    </source>
</evidence>
<evidence type="ECO:0000256" key="6">
    <source>
        <dbReference type="ARBA" id="ARBA00023015"/>
    </source>
</evidence>
<keyword evidence="11" id="KW-1185">Reference proteome</keyword>
<keyword evidence="8" id="KW-0804">Transcription</keyword>
<keyword evidence="9" id="KW-0539">Nucleus</keyword>
<evidence type="ECO:0000256" key="9">
    <source>
        <dbReference type="ARBA" id="ARBA00023242"/>
    </source>
</evidence>
<dbReference type="AlphaFoldDB" id="A0A7M7HL85"/>
<keyword evidence="6" id="KW-0805">Transcription regulation</keyword>
<dbReference type="GeneID" id="594372"/>
<dbReference type="EnsemblMetazoa" id="XM_030993260">
    <property type="protein sequence ID" value="XP_030849120"/>
    <property type="gene ID" value="LOC592272"/>
</dbReference>
<dbReference type="OrthoDB" id="10265389at2759"/>
<dbReference type="PANTHER" id="PTHR15975:SF0">
    <property type="entry name" value="CCR4-NOT TRANSCRIPTION COMPLEX SUBUNIT 11"/>
    <property type="match status" value="1"/>
</dbReference>
<accession>A0A7M7HL85</accession>
<dbReference type="GO" id="GO:0005634">
    <property type="term" value="C:nucleus"/>
    <property type="evidence" value="ECO:0007669"/>
    <property type="project" value="UniProtKB-SubCell"/>
</dbReference>
<reference evidence="10" key="2">
    <citation type="submission" date="2021-01" db="UniProtKB">
        <authorList>
            <consortium name="EnsemblMetazoa"/>
        </authorList>
    </citation>
    <scope>IDENTIFICATION</scope>
</reference>
<protein>
    <recommendedName>
        <fullName evidence="4">CCR4-NOT transcription complex subunit 11</fullName>
    </recommendedName>
</protein>
<dbReference type="KEGG" id="spu:592272"/>
<comment type="subcellular location">
    <subcellularLocation>
        <location evidence="2">Cytoplasm</location>
    </subcellularLocation>
    <subcellularLocation>
        <location evidence="1">Nucleus</location>
    </subcellularLocation>
</comment>
<dbReference type="EnsemblMetazoa" id="XM_011679352">
    <property type="protein sequence ID" value="XP_011677654"/>
    <property type="gene ID" value="LOC594372"/>
</dbReference>
<reference evidence="11" key="1">
    <citation type="submission" date="2015-02" db="EMBL/GenBank/DDBJ databases">
        <title>Genome sequencing for Strongylocentrotus purpuratus.</title>
        <authorList>
            <person name="Murali S."/>
            <person name="Liu Y."/>
            <person name="Vee V."/>
            <person name="English A."/>
            <person name="Wang M."/>
            <person name="Skinner E."/>
            <person name="Han Y."/>
            <person name="Muzny D.M."/>
            <person name="Worley K.C."/>
            <person name="Gibbs R.A."/>
        </authorList>
    </citation>
    <scope>NUCLEOTIDE SEQUENCE</scope>
</reference>
<proteinExistence type="inferred from homology"/>
<dbReference type="PANTHER" id="PTHR15975">
    <property type="entry name" value="CCR4-NOT TRANSCRIPTION COMPLEX SUBUNIT 11"/>
    <property type="match status" value="1"/>
</dbReference>
<evidence type="ECO:0000256" key="5">
    <source>
        <dbReference type="ARBA" id="ARBA00022490"/>
    </source>
</evidence>
<name>A0A7M7HL85_STRPU</name>
<dbReference type="InterPro" id="IPR019312">
    <property type="entry name" value="CNOT11"/>
</dbReference>
<evidence type="ECO:0000313" key="11">
    <source>
        <dbReference type="Proteomes" id="UP000007110"/>
    </source>
</evidence>
<dbReference type="GO" id="GO:0030014">
    <property type="term" value="C:CCR4-NOT complex"/>
    <property type="evidence" value="ECO:0000318"/>
    <property type="project" value="GO_Central"/>
</dbReference>
<dbReference type="GO" id="GO:0031047">
    <property type="term" value="P:regulatory ncRNA-mediated gene silencing"/>
    <property type="evidence" value="ECO:0007669"/>
    <property type="project" value="UniProtKB-KW"/>
</dbReference>
<dbReference type="InParanoid" id="A0A7M7HL85"/>
<keyword evidence="7" id="KW-0943">RNA-mediated gene silencing</keyword>
<evidence type="ECO:0000256" key="3">
    <source>
        <dbReference type="ARBA" id="ARBA00008030"/>
    </source>
</evidence>
<sequence length="457" mass="51216">MDQGLSKKDSVNLTGLLWDEATTNKSFESLTQAFHASFNKQEHFKVGSSLVLLLSSPDLLPTPPQRLAALFLLWEMYRSEAIGNNPFAPLFSLVLTRMEDDKISGPILVGPIGKSERYFLSQLITTTNPPRELFKKSPRQIVAMDPGPNAPHIDITGLQLALAERQSELPSLSKAGLSCIMNDPDPDASSVFDPQIAQPVVEALICGSKPPMETTFTPEFIRLPPPLHICEDELLWMNPSDGNHTIAWDSTMCQTNSAGQEVKRLMAKAFKETLMLQQQQQLLSELEKDPKLVYHIGLTPTKLPGLVESNPLVAIEILLRLIQSNQITEYFAVLVNMEMSLHSMEVVNRLTTAVDLPQEFVHLYISNCISTCETIKDKSMQNRLVRLVCVFLQSLIRNKIINVKDLFIEMQAFCIEFSHIREAAGLFRLLKTLDSEQQKQFQPSSTSPLTTQQGNKK</sequence>
<evidence type="ECO:0000313" key="10">
    <source>
        <dbReference type="EnsemblMetazoa" id="XP_011677654"/>
    </source>
</evidence>
<organism evidence="10 11">
    <name type="scientific">Strongylocentrotus purpuratus</name>
    <name type="common">Purple sea urchin</name>
    <dbReference type="NCBI Taxonomy" id="7668"/>
    <lineage>
        <taxon>Eukaryota</taxon>
        <taxon>Metazoa</taxon>
        <taxon>Echinodermata</taxon>
        <taxon>Eleutherozoa</taxon>
        <taxon>Echinozoa</taxon>
        <taxon>Echinoidea</taxon>
        <taxon>Euechinoidea</taxon>
        <taxon>Echinacea</taxon>
        <taxon>Camarodonta</taxon>
        <taxon>Echinidea</taxon>
        <taxon>Strongylocentrotidae</taxon>
        <taxon>Strongylocentrotus</taxon>
    </lineage>
</organism>
<evidence type="ECO:0000256" key="7">
    <source>
        <dbReference type="ARBA" id="ARBA00023158"/>
    </source>
</evidence>
<evidence type="ECO:0000256" key="2">
    <source>
        <dbReference type="ARBA" id="ARBA00004496"/>
    </source>
</evidence>
<evidence type="ECO:0000256" key="8">
    <source>
        <dbReference type="ARBA" id="ARBA00023163"/>
    </source>
</evidence>
<dbReference type="KEGG" id="spu:594372"/>
<keyword evidence="5" id="KW-0963">Cytoplasm</keyword>
<comment type="similarity">
    <text evidence="3">Belongs to the CNOT11 family.</text>
</comment>
<dbReference type="RefSeq" id="XP_030849120.1">
    <property type="nucleotide sequence ID" value="XM_030993260.1"/>
</dbReference>
<dbReference type="GO" id="GO:0005737">
    <property type="term" value="C:cytoplasm"/>
    <property type="evidence" value="ECO:0007669"/>
    <property type="project" value="UniProtKB-SubCell"/>
</dbReference>